<keyword evidence="7 9" id="KW-0460">Magnesium</keyword>
<dbReference type="SUPFAM" id="SSF143430">
    <property type="entry name" value="TTP0101/SSO1404-like"/>
    <property type="match status" value="1"/>
</dbReference>
<proteinExistence type="inferred from homology"/>
<dbReference type="Gene3D" id="3.30.70.240">
    <property type="match status" value="1"/>
</dbReference>
<keyword evidence="6 9" id="KW-0378">Hydrolase</keyword>
<dbReference type="InterPro" id="IPR019199">
    <property type="entry name" value="Virulence_VapD/CRISPR_Cas2"/>
</dbReference>
<keyword evidence="12" id="KW-1185">Reference proteome</keyword>
<dbReference type="CDD" id="cd09725">
    <property type="entry name" value="Cas2_I_II_III"/>
    <property type="match status" value="1"/>
</dbReference>
<evidence type="ECO:0000313" key="12">
    <source>
        <dbReference type="Proteomes" id="UP000319825"/>
    </source>
</evidence>
<comment type="cofactor">
    <cofactor evidence="1 9">
        <name>Mg(2+)</name>
        <dbReference type="ChEBI" id="CHEBI:18420"/>
    </cofactor>
</comment>
<evidence type="ECO:0000256" key="4">
    <source>
        <dbReference type="ARBA" id="ARBA00022723"/>
    </source>
</evidence>
<keyword evidence="5 9" id="KW-0255">Endonuclease</keyword>
<name>A0A562HU79_MICOL</name>
<dbReference type="GO" id="GO:0043571">
    <property type="term" value="P:maintenance of CRISPR repeat elements"/>
    <property type="evidence" value="ECO:0007669"/>
    <property type="project" value="UniProtKB-UniRule"/>
</dbReference>
<dbReference type="EMBL" id="VLKE01000002">
    <property type="protein sequence ID" value="TWH62319.1"/>
    <property type="molecule type" value="Genomic_DNA"/>
</dbReference>
<dbReference type="NCBIfam" id="TIGR01573">
    <property type="entry name" value="cas2"/>
    <property type="match status" value="1"/>
</dbReference>
<sequence>MDLLVTYDVETVTPQGQRRLRKVAKICEAYGHRVQKSVFEVVCRETDKVRMVAALQEAIDPTQDSIRIYRLPTHALDDVEHLGKPRLIDPRGALVI</sequence>
<dbReference type="InterPro" id="IPR021127">
    <property type="entry name" value="CRISPR_associated_Cas2"/>
</dbReference>
<dbReference type="Pfam" id="PF09827">
    <property type="entry name" value="CRISPR_Cas2"/>
    <property type="match status" value="1"/>
</dbReference>
<comment type="subunit">
    <text evidence="9">Homodimer, forms a heterotetramer with a Cas1 homodimer.</text>
</comment>
<evidence type="ECO:0000256" key="6">
    <source>
        <dbReference type="ARBA" id="ARBA00022801"/>
    </source>
</evidence>
<organism evidence="11 12">
    <name type="scientific">Micromonospora olivasterospora</name>
    <dbReference type="NCBI Taxonomy" id="1880"/>
    <lineage>
        <taxon>Bacteria</taxon>
        <taxon>Bacillati</taxon>
        <taxon>Actinomycetota</taxon>
        <taxon>Actinomycetes</taxon>
        <taxon>Micromonosporales</taxon>
        <taxon>Micromonosporaceae</taxon>
        <taxon>Micromonospora</taxon>
    </lineage>
</organism>
<dbReference type="GO" id="GO:0004521">
    <property type="term" value="F:RNA endonuclease activity"/>
    <property type="evidence" value="ECO:0007669"/>
    <property type="project" value="UniProtKB-UniRule"/>
</dbReference>
<dbReference type="PANTHER" id="PTHR34405:SF3">
    <property type="entry name" value="CRISPR-ASSOCIATED ENDORIBONUCLEASE CAS2 3"/>
    <property type="match status" value="1"/>
</dbReference>
<gene>
    <name evidence="9" type="primary">cas2</name>
    <name evidence="11" type="ORF">JD77_06370</name>
</gene>
<dbReference type="GO" id="GO:0051607">
    <property type="term" value="P:defense response to virus"/>
    <property type="evidence" value="ECO:0007669"/>
    <property type="project" value="UniProtKB-UniRule"/>
</dbReference>
<dbReference type="RefSeq" id="WP_145777918.1">
    <property type="nucleotide sequence ID" value="NZ_BAAATQ010000102.1"/>
</dbReference>
<keyword evidence="4 9" id="KW-0479">Metal-binding</keyword>
<comment type="similarity">
    <text evidence="2 9 10">Belongs to the CRISPR-associated endoribonuclease Cas2 protein family.</text>
</comment>
<dbReference type="PIRSF" id="PIRSF032582">
    <property type="entry name" value="Cas2"/>
    <property type="match status" value="1"/>
</dbReference>
<comment type="caution">
    <text evidence="11">The sequence shown here is derived from an EMBL/GenBank/DDBJ whole genome shotgun (WGS) entry which is preliminary data.</text>
</comment>
<keyword evidence="3 9" id="KW-0540">Nuclease</keyword>
<comment type="function">
    <text evidence="9">CRISPR (clustered regularly interspaced short palindromic repeat), is an adaptive immune system that provides protection against mobile genetic elements (viruses, transposable elements and conjugative plasmids). CRISPR clusters contain sequences complementary to antecedent mobile elements and target invading nucleic acids. CRISPR clusters are transcribed and processed into CRISPR RNA (crRNA). Functions as a ssRNA-specific endoribonuclease. Involved in the integration of spacer DNA into the CRISPR cassette.</text>
</comment>
<protein>
    <recommendedName>
        <fullName evidence="9">CRISPR-associated endoribonuclease Cas2</fullName>
        <ecNumber evidence="9">3.1.-.-</ecNumber>
    </recommendedName>
</protein>
<feature type="binding site" evidence="9">
    <location>
        <position position="8"/>
    </location>
    <ligand>
        <name>Mg(2+)</name>
        <dbReference type="ChEBI" id="CHEBI:18420"/>
        <note>catalytic</note>
    </ligand>
</feature>
<evidence type="ECO:0000256" key="10">
    <source>
        <dbReference type="PIRNR" id="PIRNR032582"/>
    </source>
</evidence>
<dbReference type="Proteomes" id="UP000319825">
    <property type="component" value="Unassembled WGS sequence"/>
</dbReference>
<dbReference type="GO" id="GO:0046872">
    <property type="term" value="F:metal ion binding"/>
    <property type="evidence" value="ECO:0007669"/>
    <property type="project" value="UniProtKB-UniRule"/>
</dbReference>
<accession>A0A562HU79</accession>
<evidence type="ECO:0000256" key="8">
    <source>
        <dbReference type="ARBA" id="ARBA00023118"/>
    </source>
</evidence>
<dbReference type="HAMAP" id="MF_01471">
    <property type="entry name" value="Cas2"/>
    <property type="match status" value="1"/>
</dbReference>
<evidence type="ECO:0000256" key="7">
    <source>
        <dbReference type="ARBA" id="ARBA00022842"/>
    </source>
</evidence>
<keyword evidence="8 9" id="KW-0051">Antiviral defense</keyword>
<dbReference type="GO" id="GO:0016787">
    <property type="term" value="F:hydrolase activity"/>
    <property type="evidence" value="ECO:0007669"/>
    <property type="project" value="UniProtKB-KW"/>
</dbReference>
<reference evidence="11 12" key="1">
    <citation type="submission" date="2019-07" db="EMBL/GenBank/DDBJ databases">
        <title>R&amp;d 2014.</title>
        <authorList>
            <person name="Klenk H.-P."/>
        </authorList>
    </citation>
    <scope>NUCLEOTIDE SEQUENCE [LARGE SCALE GENOMIC DNA]</scope>
    <source>
        <strain evidence="11 12">DSM 43868</strain>
    </source>
</reference>
<dbReference type="PANTHER" id="PTHR34405">
    <property type="entry name" value="CRISPR-ASSOCIATED ENDORIBONUCLEASE CAS2"/>
    <property type="match status" value="1"/>
</dbReference>
<evidence type="ECO:0000256" key="2">
    <source>
        <dbReference type="ARBA" id="ARBA00009959"/>
    </source>
</evidence>
<evidence type="ECO:0000256" key="9">
    <source>
        <dbReference type="HAMAP-Rule" id="MF_01471"/>
    </source>
</evidence>
<evidence type="ECO:0000256" key="1">
    <source>
        <dbReference type="ARBA" id="ARBA00001946"/>
    </source>
</evidence>
<dbReference type="AlphaFoldDB" id="A0A562HU79"/>
<dbReference type="OrthoDB" id="9798176at2"/>
<evidence type="ECO:0000313" key="11">
    <source>
        <dbReference type="EMBL" id="TWH62319.1"/>
    </source>
</evidence>
<dbReference type="EC" id="3.1.-.-" evidence="9"/>
<evidence type="ECO:0000256" key="5">
    <source>
        <dbReference type="ARBA" id="ARBA00022759"/>
    </source>
</evidence>
<evidence type="ECO:0000256" key="3">
    <source>
        <dbReference type="ARBA" id="ARBA00022722"/>
    </source>
</evidence>